<name>A0ACB8C4T5_DERSI</name>
<protein>
    <submittedName>
        <fullName evidence="1">Uncharacterized protein</fullName>
    </submittedName>
</protein>
<evidence type="ECO:0000313" key="1">
    <source>
        <dbReference type="EMBL" id="KAH7933834.1"/>
    </source>
</evidence>
<accession>A0ACB8C4T5</accession>
<gene>
    <name evidence="1" type="ORF">HPB49_017947</name>
</gene>
<dbReference type="Proteomes" id="UP000821865">
    <property type="component" value="Chromosome 9"/>
</dbReference>
<organism evidence="1 2">
    <name type="scientific">Dermacentor silvarum</name>
    <name type="common">Tick</name>
    <dbReference type="NCBI Taxonomy" id="543639"/>
    <lineage>
        <taxon>Eukaryota</taxon>
        <taxon>Metazoa</taxon>
        <taxon>Ecdysozoa</taxon>
        <taxon>Arthropoda</taxon>
        <taxon>Chelicerata</taxon>
        <taxon>Arachnida</taxon>
        <taxon>Acari</taxon>
        <taxon>Parasitiformes</taxon>
        <taxon>Ixodida</taxon>
        <taxon>Ixodoidea</taxon>
        <taxon>Ixodidae</taxon>
        <taxon>Rhipicephalinae</taxon>
        <taxon>Dermacentor</taxon>
    </lineage>
</organism>
<comment type="caution">
    <text evidence="1">The sequence shown here is derived from an EMBL/GenBank/DDBJ whole genome shotgun (WGS) entry which is preliminary data.</text>
</comment>
<sequence>MSKTVSASVEEMTSEPPMVTGSTPEPTSPMSSTTPPPPKKYVYCVTGDRLTNDHALTSGFCDVAIYSGFVRIRNELKPGLGSYSWQVFRQAIKKGNFTAGISIVVPWPDGPKTVTEHFDKLEQSLMDLNKNENIMAFGFLDIDYEIMNITGTIKDAYKLRNHSATMANAFLQPPAHFEHGDNPQQAWEDWKEAHTIYEQAFEYATKPAATKKKPPVFSKLHPSTTKSSGTDCYLVLPEDCGKAEPRASAYNQAYHQFQLSKFILGQVHLKLLVPEEGSSVLRDTPA</sequence>
<keyword evidence="2" id="KW-1185">Reference proteome</keyword>
<reference evidence="1" key="1">
    <citation type="submission" date="2020-05" db="EMBL/GenBank/DDBJ databases">
        <title>Large-scale comparative analyses of tick genomes elucidate their genetic diversity and vector capacities.</title>
        <authorList>
            <person name="Jia N."/>
            <person name="Wang J."/>
            <person name="Shi W."/>
            <person name="Du L."/>
            <person name="Sun Y."/>
            <person name="Zhan W."/>
            <person name="Jiang J."/>
            <person name="Wang Q."/>
            <person name="Zhang B."/>
            <person name="Ji P."/>
            <person name="Sakyi L.B."/>
            <person name="Cui X."/>
            <person name="Yuan T."/>
            <person name="Jiang B."/>
            <person name="Yang W."/>
            <person name="Lam T.T.-Y."/>
            <person name="Chang Q."/>
            <person name="Ding S."/>
            <person name="Wang X."/>
            <person name="Zhu J."/>
            <person name="Ruan X."/>
            <person name="Zhao L."/>
            <person name="Wei J."/>
            <person name="Que T."/>
            <person name="Du C."/>
            <person name="Cheng J."/>
            <person name="Dai P."/>
            <person name="Han X."/>
            <person name="Huang E."/>
            <person name="Gao Y."/>
            <person name="Liu J."/>
            <person name="Shao H."/>
            <person name="Ye R."/>
            <person name="Li L."/>
            <person name="Wei W."/>
            <person name="Wang X."/>
            <person name="Wang C."/>
            <person name="Yang T."/>
            <person name="Huo Q."/>
            <person name="Li W."/>
            <person name="Guo W."/>
            <person name="Chen H."/>
            <person name="Zhou L."/>
            <person name="Ni X."/>
            <person name="Tian J."/>
            <person name="Zhou Y."/>
            <person name="Sheng Y."/>
            <person name="Liu T."/>
            <person name="Pan Y."/>
            <person name="Xia L."/>
            <person name="Li J."/>
            <person name="Zhao F."/>
            <person name="Cao W."/>
        </authorList>
    </citation>
    <scope>NUCLEOTIDE SEQUENCE</scope>
    <source>
        <strain evidence="1">Dsil-2018</strain>
    </source>
</reference>
<proteinExistence type="predicted"/>
<evidence type="ECO:0000313" key="2">
    <source>
        <dbReference type="Proteomes" id="UP000821865"/>
    </source>
</evidence>
<dbReference type="EMBL" id="CM023478">
    <property type="protein sequence ID" value="KAH7933834.1"/>
    <property type="molecule type" value="Genomic_DNA"/>
</dbReference>